<evidence type="ECO:0000313" key="2">
    <source>
        <dbReference type="EMBL" id="GMQ32550.1"/>
    </source>
</evidence>
<reference evidence="2 3" key="1">
    <citation type="submission" date="2023-08" db="EMBL/GenBank/DDBJ databases">
        <title>Draft genome sequence of Algoriphagus taiwanensis.</title>
        <authorList>
            <person name="Takatani N."/>
            <person name="Hosokawa M."/>
            <person name="Sawabe T."/>
        </authorList>
    </citation>
    <scope>NUCLEOTIDE SEQUENCE [LARGE SCALE GENOMIC DNA]</scope>
    <source>
        <strain evidence="2 3">JCM 19755</strain>
    </source>
</reference>
<keyword evidence="3" id="KW-1185">Reference proteome</keyword>
<evidence type="ECO:0000256" key="1">
    <source>
        <dbReference type="SAM" id="SignalP"/>
    </source>
</evidence>
<accession>A0ABQ6PZ02</accession>
<dbReference type="RefSeq" id="WP_338227363.1">
    <property type="nucleotide sequence ID" value="NZ_BTPE01000002.1"/>
</dbReference>
<sequence>MKNYLILPALLLFLAFSFSSCSEDNNPDVLGTGEVKIGMGIKLQNSVNPGARLTNAGLEINSGFIQVKEVELETEGVDDSGREFEKELEYRFPEIKKITFDEFDSGVDFFIAIPAGNYEEIEVELDLIDNRNQPSLELNGNFNKQDGSAVPFKFQVFGDDDDDWDFEVELEAEDDDDLFFLDAVNNPLALFQINAEGWFSGVSTSELEAAELTDGVLLITKQINGSIFRKVEQRIKDSTEIELKMN</sequence>
<dbReference type="EMBL" id="BTPE01000002">
    <property type="protein sequence ID" value="GMQ32550.1"/>
    <property type="molecule type" value="Genomic_DNA"/>
</dbReference>
<gene>
    <name evidence="2" type="ORF">Ataiwa_08220</name>
</gene>
<comment type="caution">
    <text evidence="2">The sequence shown here is derived from an EMBL/GenBank/DDBJ whole genome shotgun (WGS) entry which is preliminary data.</text>
</comment>
<evidence type="ECO:0000313" key="3">
    <source>
        <dbReference type="Proteomes" id="UP001307705"/>
    </source>
</evidence>
<keyword evidence="1" id="KW-0732">Signal</keyword>
<feature type="signal peptide" evidence="1">
    <location>
        <begin position="1"/>
        <end position="22"/>
    </location>
</feature>
<feature type="chain" id="PRO_5045238128" description="DUF4382 domain-containing protein" evidence="1">
    <location>
        <begin position="23"/>
        <end position="246"/>
    </location>
</feature>
<proteinExistence type="predicted"/>
<organism evidence="2 3">
    <name type="scientific">Algoriphagus taiwanensis</name>
    <dbReference type="NCBI Taxonomy" id="1445656"/>
    <lineage>
        <taxon>Bacteria</taxon>
        <taxon>Pseudomonadati</taxon>
        <taxon>Bacteroidota</taxon>
        <taxon>Cytophagia</taxon>
        <taxon>Cytophagales</taxon>
        <taxon>Cyclobacteriaceae</taxon>
        <taxon>Algoriphagus</taxon>
    </lineage>
</organism>
<protein>
    <recommendedName>
        <fullName evidence="4">DUF4382 domain-containing protein</fullName>
    </recommendedName>
</protein>
<dbReference type="PROSITE" id="PS51257">
    <property type="entry name" value="PROKAR_LIPOPROTEIN"/>
    <property type="match status" value="1"/>
</dbReference>
<evidence type="ECO:0008006" key="4">
    <source>
        <dbReference type="Google" id="ProtNLM"/>
    </source>
</evidence>
<name>A0ABQ6PZ02_9BACT</name>
<dbReference type="Proteomes" id="UP001307705">
    <property type="component" value="Unassembled WGS sequence"/>
</dbReference>